<keyword evidence="1 2" id="KW-0597">Phosphoprotein</keyword>
<dbReference type="AlphaFoldDB" id="A0A133VMK4"/>
<dbReference type="EMBL" id="LHYE01000003">
    <property type="protein sequence ID" value="KXB07684.1"/>
    <property type="molecule type" value="Genomic_DNA"/>
</dbReference>
<comment type="caution">
    <text evidence="4">The sequence shown here is derived from an EMBL/GenBank/DDBJ whole genome shotgun (WGS) entry which is preliminary data.</text>
</comment>
<proteinExistence type="predicted"/>
<dbReference type="Gene3D" id="3.40.50.2300">
    <property type="match status" value="1"/>
</dbReference>
<dbReference type="PANTHER" id="PTHR44591:SF3">
    <property type="entry name" value="RESPONSE REGULATORY DOMAIN-CONTAINING PROTEIN"/>
    <property type="match status" value="1"/>
</dbReference>
<dbReference type="Pfam" id="PF00072">
    <property type="entry name" value="Response_reg"/>
    <property type="match status" value="1"/>
</dbReference>
<dbReference type="SUPFAM" id="SSF52172">
    <property type="entry name" value="CheY-like"/>
    <property type="match status" value="1"/>
</dbReference>
<feature type="domain" description="Response regulatory" evidence="3">
    <location>
        <begin position="2"/>
        <end position="118"/>
    </location>
</feature>
<evidence type="ECO:0000313" key="4">
    <source>
        <dbReference type="EMBL" id="KXB07684.1"/>
    </source>
</evidence>
<gene>
    <name evidence="4" type="ORF">AKJ51_00445</name>
</gene>
<dbReference type="PROSITE" id="PS50110">
    <property type="entry name" value="RESPONSE_REGULATORY"/>
    <property type="match status" value="1"/>
</dbReference>
<evidence type="ECO:0000313" key="5">
    <source>
        <dbReference type="Proteomes" id="UP000070263"/>
    </source>
</evidence>
<dbReference type="InterPro" id="IPR050595">
    <property type="entry name" value="Bact_response_regulator"/>
</dbReference>
<dbReference type="SMART" id="SM00448">
    <property type="entry name" value="REC"/>
    <property type="match status" value="1"/>
</dbReference>
<sequence>MKILLIDDDPDFLELSKLQWEKREENTKVKATTDPDEALELSEKKDYDVIVADYKMPEMNGLEILENLREKGDKTPFIILTGKGGEDVAMEALNLDADRYIKKNMEPEKQYKEIIDTIFDKPVSS</sequence>
<evidence type="ECO:0000256" key="1">
    <source>
        <dbReference type="ARBA" id="ARBA00022553"/>
    </source>
</evidence>
<protein>
    <recommendedName>
        <fullName evidence="3">Response regulatory domain-containing protein</fullName>
    </recommendedName>
</protein>
<keyword evidence="5" id="KW-1185">Reference proteome</keyword>
<feature type="modified residue" description="4-aspartylphosphate" evidence="2">
    <location>
        <position position="53"/>
    </location>
</feature>
<evidence type="ECO:0000259" key="3">
    <source>
        <dbReference type="PROSITE" id="PS50110"/>
    </source>
</evidence>
<evidence type="ECO:0000256" key="2">
    <source>
        <dbReference type="PROSITE-ProRule" id="PRU00169"/>
    </source>
</evidence>
<dbReference type="CDD" id="cd00156">
    <property type="entry name" value="REC"/>
    <property type="match status" value="1"/>
</dbReference>
<name>A0A133VMK4_9EURY</name>
<dbReference type="Proteomes" id="UP000070263">
    <property type="component" value="Unassembled WGS sequence"/>
</dbReference>
<dbReference type="GO" id="GO:0000160">
    <property type="term" value="P:phosphorelay signal transduction system"/>
    <property type="evidence" value="ECO:0007669"/>
    <property type="project" value="InterPro"/>
</dbReference>
<dbReference type="InterPro" id="IPR011006">
    <property type="entry name" value="CheY-like_superfamily"/>
</dbReference>
<dbReference type="InterPro" id="IPR001789">
    <property type="entry name" value="Sig_transdc_resp-reg_receiver"/>
</dbReference>
<dbReference type="PANTHER" id="PTHR44591">
    <property type="entry name" value="STRESS RESPONSE REGULATOR PROTEIN 1"/>
    <property type="match status" value="1"/>
</dbReference>
<accession>A0A133VMK4</accession>
<organism evidence="4 5">
    <name type="scientific">candidate division MSBL1 archaeon SCGC-AAA382A20</name>
    <dbReference type="NCBI Taxonomy" id="1698280"/>
    <lineage>
        <taxon>Archaea</taxon>
        <taxon>Methanobacteriati</taxon>
        <taxon>Methanobacteriota</taxon>
        <taxon>candidate division MSBL1</taxon>
    </lineage>
</organism>
<reference evidence="4 5" key="1">
    <citation type="journal article" date="2016" name="Sci. Rep.">
        <title>Metabolic traits of an uncultured archaeal lineage -MSBL1- from brine pools of the Red Sea.</title>
        <authorList>
            <person name="Mwirichia R."/>
            <person name="Alam I."/>
            <person name="Rashid M."/>
            <person name="Vinu M."/>
            <person name="Ba-Alawi W."/>
            <person name="Anthony Kamau A."/>
            <person name="Kamanda Ngugi D."/>
            <person name="Goker M."/>
            <person name="Klenk H.P."/>
            <person name="Bajic V."/>
            <person name="Stingl U."/>
        </authorList>
    </citation>
    <scope>NUCLEOTIDE SEQUENCE [LARGE SCALE GENOMIC DNA]</scope>
    <source>
        <strain evidence="4">SCGC-AAA382A20</strain>
    </source>
</reference>